<gene>
    <name evidence="3" type="ORF">AKJ45_02200</name>
</gene>
<keyword evidence="1" id="KW-0175">Coiled coil</keyword>
<feature type="domain" description="PD-(D/E)XK endonuclease-like" evidence="2">
    <location>
        <begin position="3"/>
        <end position="246"/>
    </location>
</feature>
<dbReference type="AlphaFoldDB" id="A0A133V9V1"/>
<keyword evidence="4" id="KW-1185">Reference proteome</keyword>
<comment type="caution">
    <text evidence="3">The sequence shown here is derived from an EMBL/GenBank/DDBJ whole genome shotgun (WGS) entry which is preliminary data.</text>
</comment>
<dbReference type="Gene3D" id="3.90.320.10">
    <property type="match status" value="1"/>
</dbReference>
<feature type="coiled-coil region" evidence="1">
    <location>
        <begin position="197"/>
        <end position="224"/>
    </location>
</feature>
<evidence type="ECO:0000313" key="4">
    <source>
        <dbReference type="Proteomes" id="UP000070565"/>
    </source>
</evidence>
<sequence length="399" mass="47401">MCRFEECPKAYEFKYIQRVEVERVRNIYGFMGRRVHETLEKLHEDLRDGKRNSLSKLLRYYNKTWDRRWASDIQAPEDSSPRHFLKIGARCIQNYYVNHEPFDQDRTIGTEVRLCPKVGANDEEYTLRGKIDRLAITPDGQYRIHDYKTGRNLPTQERIDRDRQLGLYQLAVKQNYPDAEDVELIWHYLRFPKDIRTSRSREDLKNLQREVVSLIREIERAEEKGAFPTMRGGANCNWCDYKQLCPEWSHLYETEALPDNEFLNEDGVVLVDELTGVEGQLNSLKEKRSKLMEKKRKLEEAIINYANQRKVNSVYGTEKRATIIAKEKIKFPTKKQKGREELEKLIKDLGKWSEVASLRLSTLKRIAKNNEWPEKLLKKLDRFREIEEVTQVRLENLDN</sequence>
<evidence type="ECO:0000256" key="1">
    <source>
        <dbReference type="SAM" id="Coils"/>
    </source>
</evidence>
<dbReference type="Pfam" id="PF12705">
    <property type="entry name" value="PDDEXK_1"/>
    <property type="match status" value="1"/>
</dbReference>
<dbReference type="InterPro" id="IPR011604">
    <property type="entry name" value="PDDEXK-like_dom_sf"/>
</dbReference>
<evidence type="ECO:0000259" key="2">
    <source>
        <dbReference type="Pfam" id="PF12705"/>
    </source>
</evidence>
<organism evidence="3 4">
    <name type="scientific">candidate division MSBL1 archaeon SCGC-AAA261F19</name>
    <dbReference type="NCBI Taxonomy" id="1698275"/>
    <lineage>
        <taxon>Archaea</taxon>
        <taxon>Methanobacteriati</taxon>
        <taxon>Methanobacteriota</taxon>
        <taxon>candidate division MSBL1</taxon>
    </lineage>
</organism>
<dbReference type="Proteomes" id="UP000070565">
    <property type="component" value="Unassembled WGS sequence"/>
</dbReference>
<feature type="coiled-coil region" evidence="1">
    <location>
        <begin position="274"/>
        <end position="308"/>
    </location>
</feature>
<name>A0A133V9V1_9EURY</name>
<evidence type="ECO:0000313" key="3">
    <source>
        <dbReference type="EMBL" id="KXB03204.1"/>
    </source>
</evidence>
<dbReference type="InterPro" id="IPR038726">
    <property type="entry name" value="PDDEXK_AddAB-type"/>
</dbReference>
<dbReference type="EMBL" id="LHXZ01000025">
    <property type="protein sequence ID" value="KXB03204.1"/>
    <property type="molecule type" value="Genomic_DNA"/>
</dbReference>
<proteinExistence type="predicted"/>
<protein>
    <recommendedName>
        <fullName evidence="2">PD-(D/E)XK endonuclease-like domain-containing protein</fullName>
    </recommendedName>
</protein>
<accession>A0A133V9V1</accession>
<reference evidence="3 4" key="1">
    <citation type="journal article" date="2016" name="Sci. Rep.">
        <title>Metabolic traits of an uncultured archaeal lineage -MSBL1- from brine pools of the Red Sea.</title>
        <authorList>
            <person name="Mwirichia R."/>
            <person name="Alam I."/>
            <person name="Rashid M."/>
            <person name="Vinu M."/>
            <person name="Ba-Alawi W."/>
            <person name="Anthony Kamau A."/>
            <person name="Kamanda Ngugi D."/>
            <person name="Goker M."/>
            <person name="Klenk H.P."/>
            <person name="Bajic V."/>
            <person name="Stingl U."/>
        </authorList>
    </citation>
    <scope>NUCLEOTIDE SEQUENCE [LARGE SCALE GENOMIC DNA]</scope>
    <source>
        <strain evidence="3">SCGC-AAA261F19</strain>
    </source>
</reference>